<dbReference type="InterPro" id="IPR002934">
    <property type="entry name" value="Polymerase_NTP_transf_dom"/>
</dbReference>
<reference evidence="2 3" key="1">
    <citation type="submission" date="2024-09" db="EMBL/GenBank/DDBJ databases">
        <authorList>
            <person name="Lee S.D."/>
        </authorList>
    </citation>
    <scope>NUCLEOTIDE SEQUENCE [LARGE SCALE GENOMIC DNA]</scope>
    <source>
        <strain evidence="2 3">N1-5</strain>
    </source>
</reference>
<dbReference type="RefSeq" id="WP_030253831.1">
    <property type="nucleotide sequence ID" value="NZ_JBHEZZ010000002.1"/>
</dbReference>
<dbReference type="Proteomes" id="UP001592528">
    <property type="component" value="Unassembled WGS sequence"/>
</dbReference>
<organism evidence="2 3">
    <name type="scientific">Streptacidiphilus cavernicola</name>
    <dbReference type="NCBI Taxonomy" id="3342716"/>
    <lineage>
        <taxon>Bacteria</taxon>
        <taxon>Bacillati</taxon>
        <taxon>Actinomycetota</taxon>
        <taxon>Actinomycetes</taxon>
        <taxon>Kitasatosporales</taxon>
        <taxon>Streptomycetaceae</taxon>
        <taxon>Streptacidiphilus</taxon>
    </lineage>
</organism>
<dbReference type="CDD" id="cd05403">
    <property type="entry name" value="NT_KNTase_like"/>
    <property type="match status" value="1"/>
</dbReference>
<protein>
    <submittedName>
        <fullName evidence="2">Nucleotidyltransferase domain-containing protein</fullName>
    </submittedName>
</protein>
<feature type="domain" description="Polymerase nucleotidyl transferase" evidence="1">
    <location>
        <begin position="53"/>
        <end position="84"/>
    </location>
</feature>
<dbReference type="Pfam" id="PF01909">
    <property type="entry name" value="NTP_transf_2"/>
    <property type="match status" value="1"/>
</dbReference>
<evidence type="ECO:0000313" key="2">
    <source>
        <dbReference type="EMBL" id="MFC1400809.1"/>
    </source>
</evidence>
<keyword evidence="3" id="KW-1185">Reference proteome</keyword>
<comment type="caution">
    <text evidence="2">The sequence shown here is derived from an EMBL/GenBank/DDBJ whole genome shotgun (WGS) entry which is preliminary data.</text>
</comment>
<name>A0ABV6UH76_9ACTN</name>
<evidence type="ECO:0000313" key="3">
    <source>
        <dbReference type="Proteomes" id="UP001592528"/>
    </source>
</evidence>
<proteinExistence type="predicted"/>
<evidence type="ECO:0000259" key="1">
    <source>
        <dbReference type="Pfam" id="PF01909"/>
    </source>
</evidence>
<gene>
    <name evidence="2" type="ORF">ACEZDJ_05880</name>
</gene>
<dbReference type="InterPro" id="IPR043519">
    <property type="entry name" value="NT_sf"/>
</dbReference>
<accession>A0ABV6UH76</accession>
<sequence length="275" mass="29620">MTAEGLDEDGFIAREGSLGRVQEEFAPVVHYARTLIGEVFGGGGPDSDRQLHSAYLYGSIPRGTAAPGVSDLDLLIALRREPGKDDRSAADELEAAIDSAFPQVNGVGVLLFSASTLLSELERHDLGWFVACLCTPLLGDDLADHLPRYRPTALLARETNGDLGLALPGWRQRRDAAGTDGDRLRALGRGVSRRIVRSGLTLVMPRWGGWTSDLARSAEVFGRYYPERAEQMRLAAATARTPTADPAVLALLIDDLGPWLAAEYAAVHGMKTTRG</sequence>
<dbReference type="SUPFAM" id="SSF81301">
    <property type="entry name" value="Nucleotidyltransferase"/>
    <property type="match status" value="1"/>
</dbReference>
<dbReference type="EMBL" id="JBHEZZ010000002">
    <property type="protein sequence ID" value="MFC1400809.1"/>
    <property type="molecule type" value="Genomic_DNA"/>
</dbReference>